<dbReference type="OrthoDB" id="538216at2759"/>
<dbReference type="PROSITE" id="PS51782">
    <property type="entry name" value="LYSM"/>
    <property type="match status" value="1"/>
</dbReference>
<dbReference type="PANTHER" id="PTHR20932">
    <property type="entry name" value="LYSM AND PUTATIVE PEPTIDOGLYCAN-BINDING DOMAIN-CONTAINING PROTEIN"/>
    <property type="match status" value="1"/>
</dbReference>
<reference evidence="4" key="1">
    <citation type="submission" date="2011-08" db="EMBL/GenBank/DDBJ databases">
        <authorList>
            <person name="Rombauts S."/>
        </authorList>
    </citation>
    <scope>NUCLEOTIDE SEQUENCE</scope>
    <source>
        <strain evidence="4">London</strain>
    </source>
</reference>
<evidence type="ECO:0000313" key="4">
    <source>
        <dbReference type="Proteomes" id="UP000015104"/>
    </source>
</evidence>
<gene>
    <name evidence="3" type="primary">107363208</name>
</gene>
<dbReference type="PANTHER" id="PTHR20932:SF13">
    <property type="entry name" value="LD36653P"/>
    <property type="match status" value="1"/>
</dbReference>
<dbReference type="EMBL" id="CAEY01002007">
    <property type="status" value="NOT_ANNOTATED_CDS"/>
    <property type="molecule type" value="Genomic_DNA"/>
</dbReference>
<dbReference type="InterPro" id="IPR045030">
    <property type="entry name" value="LYSM1-4"/>
</dbReference>
<dbReference type="STRING" id="32264.T1KCZ7"/>
<feature type="domain" description="LysM" evidence="2">
    <location>
        <begin position="103"/>
        <end position="147"/>
    </location>
</feature>
<dbReference type="KEGG" id="tut:107363208"/>
<dbReference type="Gene3D" id="3.10.350.10">
    <property type="entry name" value="LysM domain"/>
    <property type="match status" value="1"/>
</dbReference>
<protein>
    <recommendedName>
        <fullName evidence="2">LysM domain-containing protein</fullName>
    </recommendedName>
</protein>
<keyword evidence="1" id="KW-1133">Transmembrane helix</keyword>
<reference evidence="3" key="2">
    <citation type="submission" date="2015-06" db="UniProtKB">
        <authorList>
            <consortium name="EnsemblMetazoa"/>
        </authorList>
    </citation>
    <scope>IDENTIFICATION</scope>
</reference>
<evidence type="ECO:0000259" key="2">
    <source>
        <dbReference type="PROSITE" id="PS51782"/>
    </source>
</evidence>
<dbReference type="InterPro" id="IPR018392">
    <property type="entry name" value="LysM"/>
</dbReference>
<dbReference type="SUPFAM" id="SSF54106">
    <property type="entry name" value="LysM domain"/>
    <property type="match status" value="1"/>
</dbReference>
<accession>T1KCZ7</accession>
<evidence type="ECO:0000313" key="3">
    <source>
        <dbReference type="EnsemblMetazoa" id="tetur09g01150.1"/>
    </source>
</evidence>
<name>T1KCZ7_TETUR</name>
<proteinExistence type="predicted"/>
<dbReference type="SMART" id="SM00257">
    <property type="entry name" value="LysM"/>
    <property type="match status" value="1"/>
</dbReference>
<dbReference type="Pfam" id="PF01476">
    <property type="entry name" value="LysM"/>
    <property type="match status" value="1"/>
</dbReference>
<keyword evidence="1" id="KW-0812">Transmembrane</keyword>
<sequence length="296" mass="33752">MTNRSSLYKWKYDKLVDQEVDQQEFPDNDNQLDENTNNTINGGYGFDAATGRRLLQDQASSTSNGEQETIIADLEYSKDYYELKKRSQNEKKLNKKPDHHHYIFHRIEKGDTLQGIALKWHCSLHELKRVNNLVSDRDFYGLNVIKIPVKKYGILSEVMVHQVNSSYLTLLDETPQEQTKPLVINVGLRQTFLNDDNAQEMNKFLTDLDADLAKMRKVVDNYNKEDASDSNTVINGSNSNADLSNSLNSIPKKPSNYQCDGADCGFSWYSLMLVALFILILLPVIYALASGKSHPF</sequence>
<organism evidence="3 4">
    <name type="scientific">Tetranychus urticae</name>
    <name type="common">Two-spotted spider mite</name>
    <dbReference type="NCBI Taxonomy" id="32264"/>
    <lineage>
        <taxon>Eukaryota</taxon>
        <taxon>Metazoa</taxon>
        <taxon>Ecdysozoa</taxon>
        <taxon>Arthropoda</taxon>
        <taxon>Chelicerata</taxon>
        <taxon>Arachnida</taxon>
        <taxon>Acari</taxon>
        <taxon>Acariformes</taxon>
        <taxon>Trombidiformes</taxon>
        <taxon>Prostigmata</taxon>
        <taxon>Eleutherengona</taxon>
        <taxon>Raphignathae</taxon>
        <taxon>Tetranychoidea</taxon>
        <taxon>Tetranychidae</taxon>
        <taxon>Tetranychus</taxon>
    </lineage>
</organism>
<dbReference type="AlphaFoldDB" id="T1KCZ7"/>
<evidence type="ECO:0000256" key="1">
    <source>
        <dbReference type="SAM" id="Phobius"/>
    </source>
</evidence>
<dbReference type="EnsemblMetazoa" id="tetur09g01150.1">
    <property type="protein sequence ID" value="tetur09g01150.1"/>
    <property type="gene ID" value="tetur09g01150"/>
</dbReference>
<dbReference type="Proteomes" id="UP000015104">
    <property type="component" value="Unassembled WGS sequence"/>
</dbReference>
<dbReference type="HOGENOM" id="CLU_941138_0_0_1"/>
<keyword evidence="1" id="KW-0472">Membrane</keyword>
<dbReference type="OMA" id="IALQFCC"/>
<dbReference type="InterPro" id="IPR036779">
    <property type="entry name" value="LysM_dom_sf"/>
</dbReference>
<keyword evidence="4" id="KW-1185">Reference proteome</keyword>
<feature type="transmembrane region" description="Helical" evidence="1">
    <location>
        <begin position="266"/>
        <end position="289"/>
    </location>
</feature>
<dbReference type="eggNOG" id="KOG2850">
    <property type="taxonomic scope" value="Eukaryota"/>
</dbReference>
<dbReference type="CDD" id="cd00118">
    <property type="entry name" value="LysM"/>
    <property type="match status" value="1"/>
</dbReference>